<organism evidence="3 4">
    <name type="scientific">Aspergillus pseudodeflectus</name>
    <dbReference type="NCBI Taxonomy" id="176178"/>
    <lineage>
        <taxon>Eukaryota</taxon>
        <taxon>Fungi</taxon>
        <taxon>Dikarya</taxon>
        <taxon>Ascomycota</taxon>
        <taxon>Pezizomycotina</taxon>
        <taxon>Eurotiomycetes</taxon>
        <taxon>Eurotiomycetidae</taxon>
        <taxon>Eurotiales</taxon>
        <taxon>Aspergillaceae</taxon>
        <taxon>Aspergillus</taxon>
        <taxon>Aspergillus subgen. Nidulantes</taxon>
    </lineage>
</organism>
<dbReference type="EMBL" id="JBFXLR010000034">
    <property type="protein sequence ID" value="KAL2846081.1"/>
    <property type="molecule type" value="Genomic_DNA"/>
</dbReference>
<dbReference type="PANTHER" id="PTHR48081">
    <property type="entry name" value="AB HYDROLASE SUPERFAMILY PROTEIN C4A8.06C"/>
    <property type="match status" value="1"/>
</dbReference>
<evidence type="ECO:0000313" key="4">
    <source>
        <dbReference type="Proteomes" id="UP001610444"/>
    </source>
</evidence>
<gene>
    <name evidence="3" type="ORF">BJX68DRAFT_268935</name>
</gene>
<proteinExistence type="predicted"/>
<keyword evidence="4" id="KW-1185">Reference proteome</keyword>
<dbReference type="InterPro" id="IPR050300">
    <property type="entry name" value="GDXG_lipolytic_enzyme"/>
</dbReference>
<name>A0ABR4K180_9EURO</name>
<evidence type="ECO:0000259" key="2">
    <source>
        <dbReference type="Pfam" id="PF07859"/>
    </source>
</evidence>
<accession>A0ABR4K180</accession>
<feature type="domain" description="Alpha/beta hydrolase fold-3" evidence="2">
    <location>
        <begin position="97"/>
        <end position="311"/>
    </location>
</feature>
<dbReference type="Gene3D" id="3.40.50.1820">
    <property type="entry name" value="alpha/beta hydrolase"/>
    <property type="match status" value="1"/>
</dbReference>
<dbReference type="Proteomes" id="UP001610444">
    <property type="component" value="Unassembled WGS sequence"/>
</dbReference>
<dbReference type="GeneID" id="98161385"/>
<evidence type="ECO:0000313" key="3">
    <source>
        <dbReference type="EMBL" id="KAL2846081.1"/>
    </source>
</evidence>
<dbReference type="RefSeq" id="XP_070897011.1">
    <property type="nucleotide sequence ID" value="XM_071046221.1"/>
</dbReference>
<keyword evidence="1 3" id="KW-0378">Hydrolase</keyword>
<dbReference type="SUPFAM" id="SSF53474">
    <property type="entry name" value="alpha/beta-Hydrolases"/>
    <property type="match status" value="1"/>
</dbReference>
<dbReference type="InterPro" id="IPR013094">
    <property type="entry name" value="AB_hydrolase_3"/>
</dbReference>
<dbReference type="GO" id="GO:0016787">
    <property type="term" value="F:hydrolase activity"/>
    <property type="evidence" value="ECO:0007669"/>
    <property type="project" value="UniProtKB-KW"/>
</dbReference>
<sequence length="337" mass="37506">MADISLYSTAPSAEWLLYEKTWKRPAASPTDTLKEARDKANARTAKLFADVLGRPDVGLQVTDLKIPTTNGVQIPIRLYRPTQDDSKNQPKLLPLYISFHGGGYHLGNLETEDPHCRQIALKTGFMVLNVDYRHTPDWTFPAPVEDSWSAFQWATRNASQYNFNNQQIFVGGVSAGANLAISVALESLRDDTVPNTRGLILGTPSTVHPAHFPVELLKGRPSSLDLHADAPFINMQKLRGFMDLYNPIPTHPTCSPLLRPCQEFVGLCPVSFHIAGLDPLRDEGLLMEEKMREAGVETTLHIYAGVPHAFMSLPELPSAERWRHAMQNDLKGWIACS</sequence>
<dbReference type="PANTHER" id="PTHR48081:SF8">
    <property type="entry name" value="ALPHA_BETA HYDROLASE FOLD-3 DOMAIN-CONTAINING PROTEIN-RELATED"/>
    <property type="match status" value="1"/>
</dbReference>
<reference evidence="3 4" key="1">
    <citation type="submission" date="2024-07" db="EMBL/GenBank/DDBJ databases">
        <title>Section-level genome sequencing and comparative genomics of Aspergillus sections Usti and Cavernicolus.</title>
        <authorList>
            <consortium name="Lawrence Berkeley National Laboratory"/>
            <person name="Nybo J.L."/>
            <person name="Vesth T.C."/>
            <person name="Theobald S."/>
            <person name="Frisvad J.C."/>
            <person name="Larsen T.O."/>
            <person name="Kjaerboelling I."/>
            <person name="Rothschild-Mancinelli K."/>
            <person name="Lyhne E.K."/>
            <person name="Kogle M.E."/>
            <person name="Barry K."/>
            <person name="Clum A."/>
            <person name="Na H."/>
            <person name="Ledsgaard L."/>
            <person name="Lin J."/>
            <person name="Lipzen A."/>
            <person name="Kuo A."/>
            <person name="Riley R."/>
            <person name="Mondo S."/>
            <person name="LaButti K."/>
            <person name="Haridas S."/>
            <person name="Pangalinan J."/>
            <person name="Salamov A.A."/>
            <person name="Simmons B.A."/>
            <person name="Magnuson J.K."/>
            <person name="Chen J."/>
            <person name="Drula E."/>
            <person name="Henrissat B."/>
            <person name="Wiebenga A."/>
            <person name="Lubbers R.J."/>
            <person name="Gomes A.C."/>
            <person name="Macurrencykelacurrency M.R."/>
            <person name="Stajich J."/>
            <person name="Grigoriev I.V."/>
            <person name="Mortensen U.H."/>
            <person name="De vries R.P."/>
            <person name="Baker S.E."/>
            <person name="Andersen M.R."/>
        </authorList>
    </citation>
    <scope>NUCLEOTIDE SEQUENCE [LARGE SCALE GENOMIC DNA]</scope>
    <source>
        <strain evidence="3 4">CBS 756.74</strain>
    </source>
</reference>
<dbReference type="InterPro" id="IPR029058">
    <property type="entry name" value="AB_hydrolase_fold"/>
</dbReference>
<comment type="caution">
    <text evidence="3">The sequence shown here is derived from an EMBL/GenBank/DDBJ whole genome shotgun (WGS) entry which is preliminary data.</text>
</comment>
<evidence type="ECO:0000256" key="1">
    <source>
        <dbReference type="ARBA" id="ARBA00022801"/>
    </source>
</evidence>
<dbReference type="Pfam" id="PF07859">
    <property type="entry name" value="Abhydrolase_3"/>
    <property type="match status" value="1"/>
</dbReference>
<protein>
    <submittedName>
        <fullName evidence="3">Alpha/Beta hydrolase protein</fullName>
    </submittedName>
</protein>